<dbReference type="AlphaFoldDB" id="A0A5N7MLH3"/>
<evidence type="ECO:0000256" key="1">
    <source>
        <dbReference type="ARBA" id="ARBA00007435"/>
    </source>
</evidence>
<accession>A0A5N7MLH3</accession>
<sequence length="96" mass="11317">MRLYYVYIIASRPGGALYVGVTNDLARRVWEHKTGHGSGHARRYKIGRLVYYESYPSIVDAIQRETSIKRWPRTWKTNLILGMNPTWRDLYEELNA</sequence>
<proteinExistence type="inferred from homology"/>
<evidence type="ECO:0000313" key="3">
    <source>
        <dbReference type="EMBL" id="MPR27921.1"/>
    </source>
</evidence>
<protein>
    <submittedName>
        <fullName evidence="3">GIY-YIG nuclease family protein</fullName>
    </submittedName>
</protein>
<dbReference type="Proteomes" id="UP000403266">
    <property type="component" value="Unassembled WGS sequence"/>
</dbReference>
<evidence type="ECO:0000313" key="4">
    <source>
        <dbReference type="Proteomes" id="UP000403266"/>
    </source>
</evidence>
<dbReference type="SMART" id="SM00465">
    <property type="entry name" value="GIYc"/>
    <property type="match status" value="1"/>
</dbReference>
<dbReference type="PANTHER" id="PTHR34477:SF5">
    <property type="entry name" value="BSL5627 PROTEIN"/>
    <property type="match status" value="1"/>
</dbReference>
<organism evidence="3 4">
    <name type="scientific">Microvirga tunisiensis</name>
    <dbReference type="NCBI Taxonomy" id="2108360"/>
    <lineage>
        <taxon>Bacteria</taxon>
        <taxon>Pseudomonadati</taxon>
        <taxon>Pseudomonadota</taxon>
        <taxon>Alphaproteobacteria</taxon>
        <taxon>Hyphomicrobiales</taxon>
        <taxon>Methylobacteriaceae</taxon>
        <taxon>Microvirga</taxon>
    </lineage>
</organism>
<name>A0A5N7MLH3_9HYPH</name>
<dbReference type="CDD" id="cd10448">
    <property type="entry name" value="GIY-YIG_unchar_3"/>
    <property type="match status" value="1"/>
</dbReference>
<dbReference type="EMBL" id="VOSK01000114">
    <property type="protein sequence ID" value="MPR27921.1"/>
    <property type="molecule type" value="Genomic_DNA"/>
</dbReference>
<reference evidence="3 4" key="1">
    <citation type="journal article" date="2019" name="Syst. Appl. Microbiol.">
        <title>Microvirga tunisiensis sp. nov., a root nodule symbiotic bacterium isolated from Lupinus micranthus and L. luteus grown in Northern Tunisia.</title>
        <authorList>
            <person name="Msaddak A."/>
            <person name="Rejili M."/>
            <person name="Duran D."/>
            <person name="Mars M."/>
            <person name="Palacios J.M."/>
            <person name="Ruiz-Argueso T."/>
            <person name="Rey L."/>
            <person name="Imperial J."/>
        </authorList>
    </citation>
    <scope>NUCLEOTIDE SEQUENCE [LARGE SCALE GENOMIC DNA]</scope>
    <source>
        <strain evidence="3 4">Lmie10</strain>
    </source>
</reference>
<dbReference type="InterPro" id="IPR050190">
    <property type="entry name" value="UPF0213_domain"/>
</dbReference>
<dbReference type="RefSeq" id="WP_162003151.1">
    <property type="nucleotide sequence ID" value="NZ_VOSJ01000108.1"/>
</dbReference>
<dbReference type="SUPFAM" id="SSF82771">
    <property type="entry name" value="GIY-YIG endonuclease"/>
    <property type="match status" value="1"/>
</dbReference>
<feature type="domain" description="GIY-YIG" evidence="2">
    <location>
        <begin position="2"/>
        <end position="79"/>
    </location>
</feature>
<dbReference type="PANTHER" id="PTHR34477">
    <property type="entry name" value="UPF0213 PROTEIN YHBQ"/>
    <property type="match status" value="1"/>
</dbReference>
<dbReference type="InterPro" id="IPR000305">
    <property type="entry name" value="GIY-YIG_endonuc"/>
</dbReference>
<keyword evidence="4" id="KW-1185">Reference proteome</keyword>
<dbReference type="PROSITE" id="PS50164">
    <property type="entry name" value="GIY_YIG"/>
    <property type="match status" value="1"/>
</dbReference>
<comment type="caution">
    <text evidence="3">The sequence shown here is derived from an EMBL/GenBank/DDBJ whole genome shotgun (WGS) entry which is preliminary data.</text>
</comment>
<comment type="similarity">
    <text evidence="1">Belongs to the UPF0213 family.</text>
</comment>
<evidence type="ECO:0000259" key="2">
    <source>
        <dbReference type="PROSITE" id="PS50164"/>
    </source>
</evidence>
<gene>
    <name evidence="3" type="ORF">FS320_22820</name>
</gene>
<dbReference type="Pfam" id="PF01541">
    <property type="entry name" value="GIY-YIG"/>
    <property type="match status" value="1"/>
</dbReference>
<dbReference type="InterPro" id="IPR035901">
    <property type="entry name" value="GIY-YIG_endonuc_sf"/>
</dbReference>
<dbReference type="Gene3D" id="3.40.1440.10">
    <property type="entry name" value="GIY-YIG endonuclease"/>
    <property type="match status" value="1"/>
</dbReference>